<feature type="domain" description="Lipoyl-binding" evidence="3">
    <location>
        <begin position="78"/>
        <end position="154"/>
    </location>
</feature>
<evidence type="ECO:0000256" key="2">
    <source>
        <dbReference type="RuleBase" id="RU364072"/>
    </source>
</evidence>
<comment type="function">
    <text evidence="1 2">This protein is a component of the acetyl coenzyme A carboxylase complex; first, biotin carboxylase catalyzes the carboxylation of the carrier protein and then the transcarboxylase transfers the carboxyl group to form malonyl-CoA.</text>
</comment>
<dbReference type="NCBIfam" id="TIGR02996">
    <property type="entry name" value="rpt_mate_G_obs"/>
    <property type="match status" value="1"/>
</dbReference>
<organism evidence="4 5">
    <name type="scientific">Stieleria marina</name>
    <dbReference type="NCBI Taxonomy" id="1930275"/>
    <lineage>
        <taxon>Bacteria</taxon>
        <taxon>Pseudomonadati</taxon>
        <taxon>Planctomycetota</taxon>
        <taxon>Planctomycetia</taxon>
        <taxon>Pirellulales</taxon>
        <taxon>Pirellulaceae</taxon>
        <taxon>Stieleria</taxon>
    </lineage>
</organism>
<evidence type="ECO:0000313" key="4">
    <source>
        <dbReference type="EMBL" id="QDT10520.1"/>
    </source>
</evidence>
<keyword evidence="2" id="KW-0276">Fatty acid metabolism</keyword>
<dbReference type="InterPro" id="IPR014338">
    <property type="entry name" value="CHP02996_rpt-companion-dom"/>
</dbReference>
<keyword evidence="2" id="KW-0092">Biotin</keyword>
<dbReference type="RefSeq" id="WP_145418138.1">
    <property type="nucleotide sequence ID" value="NZ_CP036526.1"/>
</dbReference>
<sequence length="163" mass="18200">MDDEHSFLRAIHDSPGDEALLQSYADWLSSQSDSRGEYLRLELERVAGEKRLLELEGRLQSFGVFEGVDPRWLDSVIPLQIRSPLVGKFYVAPDPDAPPFVQPGDLCRPDTIIGIVESMKIFNEIPAGMSCVITDVLVRNEQTVDYGHQLFDVGRPPRVFAGG</sequence>
<keyword evidence="2" id="KW-0444">Lipid biosynthesis</keyword>
<dbReference type="SUPFAM" id="SSF51230">
    <property type="entry name" value="Single hybrid motif"/>
    <property type="match status" value="1"/>
</dbReference>
<keyword evidence="5" id="KW-1185">Reference proteome</keyword>
<dbReference type="PROSITE" id="PS50968">
    <property type="entry name" value="BIOTINYL_LIPOYL"/>
    <property type="match status" value="1"/>
</dbReference>
<keyword evidence="2" id="KW-0275">Fatty acid biosynthesis</keyword>
<dbReference type="EMBL" id="CP036526">
    <property type="protein sequence ID" value="QDT10520.1"/>
    <property type="molecule type" value="Genomic_DNA"/>
</dbReference>
<dbReference type="Pfam" id="PF00364">
    <property type="entry name" value="Biotin_lipoyl"/>
    <property type="match status" value="1"/>
</dbReference>
<dbReference type="CDD" id="cd06850">
    <property type="entry name" value="biotinyl_domain"/>
    <property type="match status" value="1"/>
</dbReference>
<gene>
    <name evidence="4" type="primary">accB_1</name>
    <name evidence="4" type="ORF">K239x_24770</name>
</gene>
<dbReference type="Proteomes" id="UP000319817">
    <property type="component" value="Chromosome"/>
</dbReference>
<evidence type="ECO:0000256" key="1">
    <source>
        <dbReference type="ARBA" id="ARBA00003761"/>
    </source>
</evidence>
<dbReference type="Gene3D" id="2.40.50.100">
    <property type="match status" value="1"/>
</dbReference>
<dbReference type="OrthoDB" id="9811735at2"/>
<dbReference type="GO" id="GO:0006633">
    <property type="term" value="P:fatty acid biosynthetic process"/>
    <property type="evidence" value="ECO:0007669"/>
    <property type="project" value="UniProtKB-UniPathway"/>
</dbReference>
<keyword evidence="2" id="KW-0443">Lipid metabolism</keyword>
<dbReference type="GO" id="GO:0009317">
    <property type="term" value="C:acetyl-CoA carboxylase complex"/>
    <property type="evidence" value="ECO:0007669"/>
    <property type="project" value="InterPro"/>
</dbReference>
<dbReference type="GO" id="GO:0003989">
    <property type="term" value="F:acetyl-CoA carboxylase activity"/>
    <property type="evidence" value="ECO:0007669"/>
    <property type="project" value="InterPro"/>
</dbReference>
<dbReference type="AlphaFoldDB" id="A0A517NTS2"/>
<reference evidence="4 5" key="1">
    <citation type="submission" date="2019-02" db="EMBL/GenBank/DDBJ databases">
        <title>Deep-cultivation of Planctomycetes and their phenomic and genomic characterization uncovers novel biology.</title>
        <authorList>
            <person name="Wiegand S."/>
            <person name="Jogler M."/>
            <person name="Boedeker C."/>
            <person name="Pinto D."/>
            <person name="Vollmers J."/>
            <person name="Rivas-Marin E."/>
            <person name="Kohn T."/>
            <person name="Peeters S.H."/>
            <person name="Heuer A."/>
            <person name="Rast P."/>
            <person name="Oberbeckmann S."/>
            <person name="Bunk B."/>
            <person name="Jeske O."/>
            <person name="Meyerdierks A."/>
            <person name="Storesund J.E."/>
            <person name="Kallscheuer N."/>
            <person name="Luecker S."/>
            <person name="Lage O.M."/>
            <person name="Pohl T."/>
            <person name="Merkel B.J."/>
            <person name="Hornburger P."/>
            <person name="Mueller R.-W."/>
            <person name="Bruemmer F."/>
            <person name="Labrenz M."/>
            <person name="Spormann A.M."/>
            <person name="Op den Camp H."/>
            <person name="Overmann J."/>
            <person name="Amann R."/>
            <person name="Jetten M.S.M."/>
            <person name="Mascher T."/>
            <person name="Medema M.H."/>
            <person name="Devos D.P."/>
            <person name="Kaster A.-K."/>
            <person name="Ovreas L."/>
            <person name="Rohde M."/>
            <person name="Galperin M.Y."/>
            <person name="Jogler C."/>
        </authorList>
    </citation>
    <scope>NUCLEOTIDE SEQUENCE [LARGE SCALE GENOMIC DNA]</scope>
    <source>
        <strain evidence="4 5">K23_9</strain>
    </source>
</reference>
<proteinExistence type="predicted"/>
<comment type="pathway">
    <text evidence="2">Lipid metabolism; fatty acid biosynthesis.</text>
</comment>
<dbReference type="PRINTS" id="PR01071">
    <property type="entry name" value="ACOABIOTINCC"/>
</dbReference>
<dbReference type="InterPro" id="IPR000089">
    <property type="entry name" value="Biotin_lipoyl"/>
</dbReference>
<protein>
    <recommendedName>
        <fullName evidence="2">Biotin carboxyl carrier protein of acetyl-CoA carboxylase</fullName>
    </recommendedName>
</protein>
<dbReference type="UniPathway" id="UPA00094"/>
<dbReference type="InterPro" id="IPR011053">
    <property type="entry name" value="Single_hybrid_motif"/>
</dbReference>
<evidence type="ECO:0000259" key="3">
    <source>
        <dbReference type="PROSITE" id="PS50968"/>
    </source>
</evidence>
<dbReference type="InterPro" id="IPR001249">
    <property type="entry name" value="AcCoA_biotinCC"/>
</dbReference>
<name>A0A517NTS2_9BACT</name>
<accession>A0A517NTS2</accession>
<evidence type="ECO:0000313" key="5">
    <source>
        <dbReference type="Proteomes" id="UP000319817"/>
    </source>
</evidence>